<dbReference type="PANTHER" id="PTHR11347">
    <property type="entry name" value="CYCLIC NUCLEOTIDE PHOSPHODIESTERASE"/>
    <property type="match status" value="1"/>
</dbReference>
<dbReference type="GO" id="GO:0046872">
    <property type="term" value="F:metal ion binding"/>
    <property type="evidence" value="ECO:0007669"/>
    <property type="project" value="UniProtKB-KW"/>
</dbReference>
<dbReference type="InterPro" id="IPR023088">
    <property type="entry name" value="PDEase"/>
</dbReference>
<dbReference type="KEGG" id="apln:108739847"/>
<dbReference type="InterPro" id="IPR003607">
    <property type="entry name" value="HD/PDEase_dom"/>
</dbReference>
<keyword evidence="2" id="KW-0140">cGMP</keyword>
<feature type="binding site" evidence="6">
    <location>
        <begin position="488"/>
        <end position="492"/>
    </location>
    <ligand>
        <name>AMP</name>
        <dbReference type="ChEBI" id="CHEBI:456215"/>
    </ligand>
</feature>
<evidence type="ECO:0000256" key="7">
    <source>
        <dbReference type="PIRSR" id="PIRSR623088-3"/>
    </source>
</evidence>
<dbReference type="InterPro" id="IPR029016">
    <property type="entry name" value="GAF-like_dom_sf"/>
</dbReference>
<accession>A0A1W4XAR6</accession>
<dbReference type="OrthoDB" id="546632at2759"/>
<feature type="binding site" evidence="7">
    <location>
        <position position="527"/>
    </location>
    <ligand>
        <name>Zn(2+)</name>
        <dbReference type="ChEBI" id="CHEBI:29105"/>
        <label>1</label>
    </ligand>
</feature>
<dbReference type="Gene3D" id="3.30.450.40">
    <property type="match status" value="2"/>
</dbReference>
<feature type="active site" description="Proton donor" evidence="5">
    <location>
        <position position="488"/>
    </location>
</feature>
<feature type="binding site" evidence="7">
    <location>
        <position position="527"/>
    </location>
    <ligand>
        <name>Zn(2+)</name>
        <dbReference type="ChEBI" id="CHEBI:29105"/>
        <label>2</label>
    </ligand>
</feature>
<dbReference type="PROSITE" id="PS00126">
    <property type="entry name" value="PDEASE_I_1"/>
    <property type="match status" value="1"/>
</dbReference>
<feature type="binding site" evidence="7">
    <location>
        <position position="526"/>
    </location>
    <ligand>
        <name>Zn(2+)</name>
        <dbReference type="ChEBI" id="CHEBI:29105"/>
        <label>1</label>
    </ligand>
</feature>
<evidence type="ECO:0000256" key="8">
    <source>
        <dbReference type="RuleBase" id="RU363067"/>
    </source>
</evidence>
<evidence type="ECO:0000256" key="3">
    <source>
        <dbReference type="ARBA" id="ARBA00022723"/>
    </source>
</evidence>
<protein>
    <recommendedName>
        <fullName evidence="8">Phosphodiesterase</fullName>
        <ecNumber evidence="8">3.1.4.-</ecNumber>
    </recommendedName>
</protein>
<feature type="binding site" evidence="6">
    <location>
        <position position="687"/>
    </location>
    <ligand>
        <name>AMP</name>
        <dbReference type="ChEBI" id="CHEBI:456215"/>
    </ligand>
</feature>
<dbReference type="CDD" id="cd00077">
    <property type="entry name" value="HDc"/>
    <property type="match status" value="1"/>
</dbReference>
<dbReference type="AlphaFoldDB" id="A0A1W4XAR6"/>
<gene>
    <name evidence="12" type="primary">LOC108739847</name>
</gene>
<feature type="region of interest" description="Disordered" evidence="9">
    <location>
        <begin position="1"/>
        <end position="20"/>
    </location>
</feature>
<evidence type="ECO:0000259" key="10">
    <source>
        <dbReference type="PROSITE" id="PS51845"/>
    </source>
</evidence>
<dbReference type="SMART" id="SM00471">
    <property type="entry name" value="HDc"/>
    <property type="match status" value="1"/>
</dbReference>
<evidence type="ECO:0000256" key="2">
    <source>
        <dbReference type="ARBA" id="ARBA00022535"/>
    </source>
</evidence>
<dbReference type="SUPFAM" id="SSF55781">
    <property type="entry name" value="GAF domain-like"/>
    <property type="match status" value="2"/>
</dbReference>
<dbReference type="PROSITE" id="PS51845">
    <property type="entry name" value="PDEASE_I_2"/>
    <property type="match status" value="1"/>
</dbReference>
<evidence type="ECO:0000256" key="4">
    <source>
        <dbReference type="ARBA" id="ARBA00022801"/>
    </source>
</evidence>
<dbReference type="EC" id="3.1.4.-" evidence="8"/>
<dbReference type="InterPro" id="IPR002073">
    <property type="entry name" value="PDEase_catalytic_dom"/>
</dbReference>
<feature type="binding site" evidence="6">
    <location>
        <position position="635"/>
    </location>
    <ligand>
        <name>AMP</name>
        <dbReference type="ChEBI" id="CHEBI:456215"/>
    </ligand>
</feature>
<evidence type="ECO:0000256" key="1">
    <source>
        <dbReference type="ARBA" id="ARBA00007648"/>
    </source>
</evidence>
<evidence type="ECO:0000313" key="11">
    <source>
        <dbReference type="Proteomes" id="UP000192223"/>
    </source>
</evidence>
<dbReference type="SUPFAM" id="SSF109604">
    <property type="entry name" value="HD-domain/PDEase-like"/>
    <property type="match status" value="1"/>
</dbReference>
<dbReference type="GO" id="GO:0007165">
    <property type="term" value="P:signal transduction"/>
    <property type="evidence" value="ECO:0007669"/>
    <property type="project" value="InterPro"/>
</dbReference>
<evidence type="ECO:0000256" key="5">
    <source>
        <dbReference type="PIRSR" id="PIRSR623088-1"/>
    </source>
</evidence>
<dbReference type="Pfam" id="PF00233">
    <property type="entry name" value="PDEase_I"/>
    <property type="match status" value="1"/>
</dbReference>
<organism evidence="11 12">
    <name type="scientific">Agrilus planipennis</name>
    <name type="common">Emerald ash borer</name>
    <name type="synonym">Agrilus marcopoli</name>
    <dbReference type="NCBI Taxonomy" id="224129"/>
    <lineage>
        <taxon>Eukaryota</taxon>
        <taxon>Metazoa</taxon>
        <taxon>Ecdysozoa</taxon>
        <taxon>Arthropoda</taxon>
        <taxon>Hexapoda</taxon>
        <taxon>Insecta</taxon>
        <taxon>Pterygota</taxon>
        <taxon>Neoptera</taxon>
        <taxon>Endopterygota</taxon>
        <taxon>Coleoptera</taxon>
        <taxon>Polyphaga</taxon>
        <taxon>Elateriformia</taxon>
        <taxon>Buprestoidea</taxon>
        <taxon>Buprestidae</taxon>
        <taxon>Agrilinae</taxon>
        <taxon>Agrilus</taxon>
    </lineage>
</organism>
<dbReference type="InterPro" id="IPR003018">
    <property type="entry name" value="GAF"/>
</dbReference>
<dbReference type="Proteomes" id="UP000192223">
    <property type="component" value="Unplaced"/>
</dbReference>
<dbReference type="GeneID" id="108739847"/>
<dbReference type="PRINTS" id="PR00387">
    <property type="entry name" value="PDIESTERASE1"/>
</dbReference>
<dbReference type="Gene3D" id="1.10.1300.10">
    <property type="entry name" value="3'5'-cyclic nucleotide phosphodiesterase, catalytic domain"/>
    <property type="match status" value="1"/>
</dbReference>
<keyword evidence="4 8" id="KW-0378">Hydrolase</keyword>
<comment type="similarity">
    <text evidence="1 8">Belongs to the cyclic nucleotide phosphodiesterase family.</text>
</comment>
<proteinExistence type="inferred from homology"/>
<comment type="cofactor">
    <cofactor evidence="8">
        <name>a divalent metal cation</name>
        <dbReference type="ChEBI" id="CHEBI:60240"/>
    </cofactor>
    <text evidence="8">Binds 2 divalent metal cations per subunit. Site 1 may preferentially bind zinc ions, while site 2 has a preference for magnesium and/or manganese ions.</text>
</comment>
<dbReference type="InterPro" id="IPR023174">
    <property type="entry name" value="PDEase_CS"/>
</dbReference>
<evidence type="ECO:0000256" key="6">
    <source>
        <dbReference type="PIRSR" id="PIRSR623088-2"/>
    </source>
</evidence>
<name>A0A1W4XAR6_AGRPL</name>
<feature type="binding site" evidence="7">
    <location>
        <position position="635"/>
    </location>
    <ligand>
        <name>Zn(2+)</name>
        <dbReference type="ChEBI" id="CHEBI:29105"/>
        <label>1</label>
    </ligand>
</feature>
<dbReference type="STRING" id="224129.A0A1W4XAR6"/>
<evidence type="ECO:0000313" key="12">
    <source>
        <dbReference type="RefSeq" id="XP_018329420.1"/>
    </source>
</evidence>
<reference evidence="12" key="1">
    <citation type="submission" date="2025-08" db="UniProtKB">
        <authorList>
            <consortium name="RefSeq"/>
        </authorList>
    </citation>
    <scope>IDENTIFICATION</scope>
    <source>
        <tissue evidence="12">Entire body</tissue>
    </source>
</reference>
<feature type="domain" description="PDEase" evidence="10">
    <location>
        <begin position="397"/>
        <end position="741"/>
    </location>
</feature>
<feature type="binding site" evidence="6">
    <location>
        <position position="527"/>
    </location>
    <ligand>
        <name>AMP</name>
        <dbReference type="ChEBI" id="CHEBI:456215"/>
    </ligand>
</feature>
<dbReference type="Pfam" id="PF01590">
    <property type="entry name" value="GAF"/>
    <property type="match status" value="1"/>
</dbReference>
<dbReference type="GO" id="GO:0004114">
    <property type="term" value="F:3',5'-cyclic-nucleotide phosphodiesterase activity"/>
    <property type="evidence" value="ECO:0007669"/>
    <property type="project" value="InterPro"/>
</dbReference>
<feature type="binding site" evidence="7">
    <location>
        <position position="492"/>
    </location>
    <ligand>
        <name>Zn(2+)</name>
        <dbReference type="ChEBI" id="CHEBI:29105"/>
        <label>1</label>
    </ligand>
</feature>
<keyword evidence="3 7" id="KW-0479">Metal-binding</keyword>
<keyword evidence="11" id="KW-1185">Reference proteome</keyword>
<dbReference type="InterPro" id="IPR036971">
    <property type="entry name" value="PDEase_catalytic_dom_sf"/>
</dbReference>
<dbReference type="SMART" id="SM00065">
    <property type="entry name" value="GAF"/>
    <property type="match status" value="2"/>
</dbReference>
<evidence type="ECO:0000256" key="9">
    <source>
        <dbReference type="SAM" id="MobiDB-lite"/>
    </source>
</evidence>
<dbReference type="InParanoid" id="A0A1W4XAR6"/>
<dbReference type="RefSeq" id="XP_018329420.1">
    <property type="nucleotide sequence ID" value="XM_018473918.2"/>
</dbReference>
<sequence length="753" mass="87865">MVGKRSALSRQKFEKASQAFPRQRRYEKQVVPFSPETITRVKNDAIYYTKLFNDLTSGEVNISKLLHANIGFLKTFTKSLYGYVYLVNKNQLYFSTPTTNEKENDHWTIEQDSPRIAAAVAYKKEFVVIKDVRKQKRFLLGCHIADTYNIPKSLLCVPLVTPSDVCFGVIELQRHATEEPYGMSDIKTIVAITGWMGATVHQSWERMQYERDLELADSYAYFLYKYLEGDSDVDTLITDITNIIKDRLGAEKCVFYKTDQKEDELVAYSFEESLASGNCKFVDQMYMKNTPVRSEDEQGLLSLALKTREIMNIEDVYDPRFNPYKDGRHGGVNFRNALVLPIWNSSRPLAVLMIINKVGCLRFKSDDEDLLKKMCPYMAAALEHNYYREHNNTREIEIDYYRDLVRQVMMPCRHYKKLKQAQDDSTVAEVFPQMTDPVWYLKSTDEEMKDHLLLNMMIDVINETDINMAGLQRMIRWAHTGYRDVQYHNFEHAFNVTHCVYSVIKRNPDRFKPIEKKGLIIAALFHDIDHPGYNNNFLHLTRHSLAKLYPESTLECHHYSVAFSFLKLNQIFDNMSNATYSKILSEIHVAIMATDLSQYFQNRSDLCRILHANEFQWDNVSHRILVKSVVMTYADLSGLLKDFEVVQTLTNRLYSEFYNQGDIEAALGYPPISMMDRKRRYIVPKDQYHFMNVIVIPCVELLTTLIPNTQVSLDKGIEISNRWFDIIQKGQKYWASIDNFEEVEKESIRISFT</sequence>